<dbReference type="Proteomes" id="UP001227268">
    <property type="component" value="Unassembled WGS sequence"/>
</dbReference>
<protein>
    <submittedName>
        <fullName evidence="1">Uncharacterized protein</fullName>
    </submittedName>
</protein>
<reference evidence="1" key="1">
    <citation type="submission" date="2023-04" db="EMBL/GenBank/DDBJ databases">
        <title>Draft Genome sequencing of Naganishia species isolated from polar environments using Oxford Nanopore Technology.</title>
        <authorList>
            <person name="Leo P."/>
            <person name="Venkateswaran K."/>
        </authorList>
    </citation>
    <scope>NUCLEOTIDE SEQUENCE</scope>
    <source>
        <strain evidence="1">MNA-CCFEE 5423</strain>
    </source>
</reference>
<dbReference type="EMBL" id="JASBWT010000003">
    <property type="protein sequence ID" value="KAJ9106275.1"/>
    <property type="molecule type" value="Genomic_DNA"/>
</dbReference>
<proteinExistence type="predicted"/>
<sequence length="403" mass="45306">MSEQQPEKKAFDGLVDSDLIQVDDDSEAGSEDGDDKQELAVSERLEPIDAPPIQSWLIKIPAELQSRWSKIREAGVPLGKLRVYNPTESYPNREFVLLVPEDPSNSTSGAPSKTTSPTPALASGSKSQPAAPDVKPEEAPMLEYILSESSQAGNLARQKFLYQEDRRRYEFNGTSKRPGHPRLVGAVQKQCNLVPNLSNKKMAELIKQQYAIPDAQRRKTRMLTDETLTAGQRNSLATGNSLMRNKNNSTLKTALSYQTAKRVDPRALKERSYRMGKQTLIDTLFEEFSRFKFWSMRALKERLRQPEAWLRECLMEVAQQEQEGPYKSLWTLKPQFAAVQGEADEGHMQAPDGQEISDVARRGLEMSENDDGNGDEKKPNAGDDAELEELEGDEDEDMEEVKV</sequence>
<name>A0ACC2W577_9TREE</name>
<organism evidence="1 2">
    <name type="scientific">Naganishia friedmannii</name>
    <dbReference type="NCBI Taxonomy" id="89922"/>
    <lineage>
        <taxon>Eukaryota</taxon>
        <taxon>Fungi</taxon>
        <taxon>Dikarya</taxon>
        <taxon>Basidiomycota</taxon>
        <taxon>Agaricomycotina</taxon>
        <taxon>Tremellomycetes</taxon>
        <taxon>Filobasidiales</taxon>
        <taxon>Filobasidiaceae</taxon>
        <taxon>Naganishia</taxon>
    </lineage>
</organism>
<comment type="caution">
    <text evidence="1">The sequence shown here is derived from an EMBL/GenBank/DDBJ whole genome shotgun (WGS) entry which is preliminary data.</text>
</comment>
<accession>A0ACC2W577</accession>
<keyword evidence="2" id="KW-1185">Reference proteome</keyword>
<evidence type="ECO:0000313" key="1">
    <source>
        <dbReference type="EMBL" id="KAJ9106275.1"/>
    </source>
</evidence>
<gene>
    <name evidence="1" type="ORF">QFC21_001420</name>
</gene>
<evidence type="ECO:0000313" key="2">
    <source>
        <dbReference type="Proteomes" id="UP001227268"/>
    </source>
</evidence>